<dbReference type="AlphaFoldDB" id="A0A9D4RKZ4"/>
<organism evidence="1 2">
    <name type="scientific">Dreissena polymorpha</name>
    <name type="common">Zebra mussel</name>
    <name type="synonym">Mytilus polymorpha</name>
    <dbReference type="NCBI Taxonomy" id="45954"/>
    <lineage>
        <taxon>Eukaryota</taxon>
        <taxon>Metazoa</taxon>
        <taxon>Spiralia</taxon>
        <taxon>Lophotrochozoa</taxon>
        <taxon>Mollusca</taxon>
        <taxon>Bivalvia</taxon>
        <taxon>Autobranchia</taxon>
        <taxon>Heteroconchia</taxon>
        <taxon>Euheterodonta</taxon>
        <taxon>Imparidentia</taxon>
        <taxon>Neoheterodontei</taxon>
        <taxon>Myida</taxon>
        <taxon>Dreissenoidea</taxon>
        <taxon>Dreissenidae</taxon>
        <taxon>Dreissena</taxon>
    </lineage>
</organism>
<sequence length="103" mass="11203">MVVANALEESKYFTMGNGELSALKDLKGWDTSLCKSSPWNETECDDGNVATVACKVRAQASNVTTTKNSSLQLTCGGAEDDVSECGRIFSRFHACRLEITKEM</sequence>
<evidence type="ECO:0000313" key="1">
    <source>
        <dbReference type="EMBL" id="KAH3872671.1"/>
    </source>
</evidence>
<reference evidence="1" key="2">
    <citation type="submission" date="2020-11" db="EMBL/GenBank/DDBJ databases">
        <authorList>
            <person name="McCartney M.A."/>
            <person name="Auch B."/>
            <person name="Kono T."/>
            <person name="Mallez S."/>
            <person name="Becker A."/>
            <person name="Gohl D.M."/>
            <person name="Silverstein K.A.T."/>
            <person name="Koren S."/>
            <person name="Bechman K.B."/>
            <person name="Herman A."/>
            <person name="Abrahante J.E."/>
            <person name="Garbe J."/>
        </authorList>
    </citation>
    <scope>NUCLEOTIDE SEQUENCE</scope>
    <source>
        <strain evidence="1">Duluth1</strain>
        <tissue evidence="1">Whole animal</tissue>
    </source>
</reference>
<comment type="caution">
    <text evidence="1">The sequence shown here is derived from an EMBL/GenBank/DDBJ whole genome shotgun (WGS) entry which is preliminary data.</text>
</comment>
<protein>
    <submittedName>
        <fullName evidence="1">Uncharacterized protein</fullName>
    </submittedName>
</protein>
<proteinExistence type="predicted"/>
<dbReference type="EMBL" id="JAIWYP010000002">
    <property type="protein sequence ID" value="KAH3872671.1"/>
    <property type="molecule type" value="Genomic_DNA"/>
</dbReference>
<dbReference type="Proteomes" id="UP000828390">
    <property type="component" value="Unassembled WGS sequence"/>
</dbReference>
<name>A0A9D4RKZ4_DREPO</name>
<evidence type="ECO:0000313" key="2">
    <source>
        <dbReference type="Proteomes" id="UP000828390"/>
    </source>
</evidence>
<gene>
    <name evidence="1" type="ORF">DPMN_035891</name>
</gene>
<keyword evidence="2" id="KW-1185">Reference proteome</keyword>
<accession>A0A9D4RKZ4</accession>
<reference evidence="1" key="1">
    <citation type="journal article" date="2019" name="bioRxiv">
        <title>The Genome of the Zebra Mussel, Dreissena polymorpha: A Resource for Invasive Species Research.</title>
        <authorList>
            <person name="McCartney M.A."/>
            <person name="Auch B."/>
            <person name="Kono T."/>
            <person name="Mallez S."/>
            <person name="Zhang Y."/>
            <person name="Obille A."/>
            <person name="Becker A."/>
            <person name="Abrahante J.E."/>
            <person name="Garbe J."/>
            <person name="Badalamenti J.P."/>
            <person name="Herman A."/>
            <person name="Mangelson H."/>
            <person name="Liachko I."/>
            <person name="Sullivan S."/>
            <person name="Sone E.D."/>
            <person name="Koren S."/>
            <person name="Silverstein K.A.T."/>
            <person name="Beckman K.B."/>
            <person name="Gohl D.M."/>
        </authorList>
    </citation>
    <scope>NUCLEOTIDE SEQUENCE</scope>
    <source>
        <strain evidence="1">Duluth1</strain>
        <tissue evidence="1">Whole animal</tissue>
    </source>
</reference>